<accession>A0A2T0T382</accession>
<keyword evidence="7" id="KW-1185">Reference proteome</keyword>
<dbReference type="AlphaFoldDB" id="A0A2T0T382"/>
<keyword evidence="4" id="KW-0812">Transmembrane</keyword>
<dbReference type="SUPFAM" id="SSF53448">
    <property type="entry name" value="Nucleotide-diphospho-sugar transferases"/>
    <property type="match status" value="1"/>
</dbReference>
<feature type="transmembrane region" description="Helical" evidence="4">
    <location>
        <begin position="12"/>
        <end position="34"/>
    </location>
</feature>
<proteinExistence type="inferred from homology"/>
<dbReference type="CDD" id="cd06439">
    <property type="entry name" value="CESA_like_1"/>
    <property type="match status" value="1"/>
</dbReference>
<dbReference type="OrthoDB" id="9766971at2"/>
<keyword evidence="2" id="KW-0328">Glycosyltransferase</keyword>
<dbReference type="GO" id="GO:0016757">
    <property type="term" value="F:glycosyltransferase activity"/>
    <property type="evidence" value="ECO:0007669"/>
    <property type="project" value="UniProtKB-KW"/>
</dbReference>
<keyword evidence="4" id="KW-1133">Transmembrane helix</keyword>
<comment type="similarity">
    <text evidence="1">Belongs to the glycosyltransferase 2 family.</text>
</comment>
<feature type="transmembrane region" description="Helical" evidence="4">
    <location>
        <begin position="366"/>
        <end position="384"/>
    </location>
</feature>
<dbReference type="RefSeq" id="WP_106137719.1">
    <property type="nucleotide sequence ID" value="NZ_PVTE01000007.1"/>
</dbReference>
<evidence type="ECO:0000313" key="7">
    <source>
        <dbReference type="Proteomes" id="UP000238375"/>
    </source>
</evidence>
<sequence length="400" mass="44896">MISLYSLASVLFWLLAFVVFYTYLGYGIVIWVLVRLRRGYAAPPAQPVEPLPSVTMVVPAYNERDYLPAKLDNCLAQTYPADKLNLLFVIEGSTDGSAEYLASRQLSIPALSVISGTERLGKIVAMNRAMSQIKTDITIFTDANTTLNREAVSRLVARFAPPSVGAVTGEKRINTEGKESAAGSGEGLYWRYESFLKKLDAQLYTIVGAAGELFAVRTSLYEPVEPDTLLDDFIISLRIAQKGYRVEYAPDAYALERPSHSVSEETKRKVRIATGGFQAIRRLAPLLSVGRYGWLSFQYISHRVLRWAVTPFCLPILLLLNILLLTQPNVPPLWIGLFWAQVLFYIAAGVGYILESRQTRWKLTFVPFYFVYMNVCVLAGFLRYRRGGLSGKWEKSRRAA</sequence>
<dbReference type="Gene3D" id="3.90.550.10">
    <property type="entry name" value="Spore Coat Polysaccharide Biosynthesis Protein SpsA, Chain A"/>
    <property type="match status" value="1"/>
</dbReference>
<feature type="domain" description="Glycosyltransferase 2-like" evidence="5">
    <location>
        <begin position="56"/>
        <end position="221"/>
    </location>
</feature>
<evidence type="ECO:0000313" key="6">
    <source>
        <dbReference type="EMBL" id="PRY40094.1"/>
    </source>
</evidence>
<evidence type="ECO:0000256" key="1">
    <source>
        <dbReference type="ARBA" id="ARBA00006739"/>
    </source>
</evidence>
<dbReference type="PANTHER" id="PTHR43630">
    <property type="entry name" value="POLY-BETA-1,6-N-ACETYL-D-GLUCOSAMINE SYNTHASE"/>
    <property type="match status" value="1"/>
</dbReference>
<evidence type="ECO:0000256" key="2">
    <source>
        <dbReference type="ARBA" id="ARBA00022676"/>
    </source>
</evidence>
<evidence type="ECO:0000256" key="3">
    <source>
        <dbReference type="ARBA" id="ARBA00022679"/>
    </source>
</evidence>
<evidence type="ECO:0000259" key="5">
    <source>
        <dbReference type="Pfam" id="PF00535"/>
    </source>
</evidence>
<evidence type="ECO:0000256" key="4">
    <source>
        <dbReference type="SAM" id="Phobius"/>
    </source>
</evidence>
<dbReference type="Pfam" id="PF00535">
    <property type="entry name" value="Glycos_transf_2"/>
    <property type="match status" value="1"/>
</dbReference>
<name>A0A2T0T382_9BACT</name>
<dbReference type="EMBL" id="PVTE01000007">
    <property type="protein sequence ID" value="PRY40094.1"/>
    <property type="molecule type" value="Genomic_DNA"/>
</dbReference>
<dbReference type="Proteomes" id="UP000238375">
    <property type="component" value="Unassembled WGS sequence"/>
</dbReference>
<reference evidence="6 7" key="1">
    <citation type="submission" date="2018-03" db="EMBL/GenBank/DDBJ databases">
        <title>Genomic Encyclopedia of Archaeal and Bacterial Type Strains, Phase II (KMG-II): from individual species to whole genera.</title>
        <authorList>
            <person name="Goeker M."/>
        </authorList>
    </citation>
    <scope>NUCLEOTIDE SEQUENCE [LARGE SCALE GENOMIC DNA]</scope>
    <source>
        <strain evidence="6 7">DSM 28354</strain>
    </source>
</reference>
<gene>
    <name evidence="6" type="ORF">CLV58_107188</name>
</gene>
<dbReference type="InterPro" id="IPR029044">
    <property type="entry name" value="Nucleotide-diphossugar_trans"/>
</dbReference>
<comment type="caution">
    <text evidence="6">The sequence shown here is derived from an EMBL/GenBank/DDBJ whole genome shotgun (WGS) entry which is preliminary data.</text>
</comment>
<organism evidence="6 7">
    <name type="scientific">Spirosoma oryzae</name>
    <dbReference type="NCBI Taxonomy" id="1469603"/>
    <lineage>
        <taxon>Bacteria</taxon>
        <taxon>Pseudomonadati</taxon>
        <taxon>Bacteroidota</taxon>
        <taxon>Cytophagia</taxon>
        <taxon>Cytophagales</taxon>
        <taxon>Cytophagaceae</taxon>
        <taxon>Spirosoma</taxon>
    </lineage>
</organism>
<protein>
    <submittedName>
        <fullName evidence="6">Cellulose synthase/poly-beta-1,6-N-acetylglucosamine synthase-like glycosyltransferase</fullName>
    </submittedName>
</protein>
<dbReference type="InterPro" id="IPR001173">
    <property type="entry name" value="Glyco_trans_2-like"/>
</dbReference>
<keyword evidence="3 6" id="KW-0808">Transferase</keyword>
<keyword evidence="4" id="KW-0472">Membrane</keyword>
<feature type="transmembrane region" description="Helical" evidence="4">
    <location>
        <begin position="332"/>
        <end position="354"/>
    </location>
</feature>
<feature type="transmembrane region" description="Helical" evidence="4">
    <location>
        <begin position="304"/>
        <end position="326"/>
    </location>
</feature>
<dbReference type="PANTHER" id="PTHR43630:SF1">
    <property type="entry name" value="POLY-BETA-1,6-N-ACETYL-D-GLUCOSAMINE SYNTHASE"/>
    <property type="match status" value="1"/>
</dbReference>